<reference evidence="1 2" key="1">
    <citation type="submission" date="2018-08" db="EMBL/GenBank/DDBJ databases">
        <title>Recombination of ecologically and evolutionarily significant loci maintains genetic cohesion in the Pseudomonas syringae species complex.</title>
        <authorList>
            <person name="Dillon M."/>
            <person name="Thakur S."/>
            <person name="Almeida R.N.D."/>
            <person name="Weir B.S."/>
            <person name="Guttman D.S."/>
        </authorList>
    </citation>
    <scope>NUCLEOTIDE SEQUENCE [LARGE SCALE GENOMIC DNA]</scope>
    <source>
        <strain evidence="1 2">ICMP 4316</strain>
    </source>
</reference>
<comment type="caution">
    <text evidence="1">The sequence shown here is derived from an EMBL/GenBank/DDBJ whole genome shotgun (WGS) entry which is preliminary data.</text>
</comment>
<proteinExistence type="predicted"/>
<sequence length="300" mass="32907">MPEVVVVSLEVVDIDHQQRQLRLIANGTPPLQLEVLIEMAAIGQPRQAIGVHKALQHQVGVKQLLLADPQGTIGFVTLQQCHIGARVVANARHQFDVVRQFDQIIVGPGRERGALDQRVFLGGQHDDRDIAGQRVAAVLANQRQTVEARHDQILKNHGRFDLHGLGNCLMRVGAKVEVDRFVASQPTPDSLANHGLIINQKHHGGVLIRGLDLIRLQVMHSVSPDRRPQVNAPEQSLSKYLDQARGNGGQRTYLNSSINGCSRFGHAIHSRTCLILGDGQKTSLPHCLESLRTIAPHAGQ</sequence>
<dbReference type="Proteomes" id="UP000275613">
    <property type="component" value="Unassembled WGS sequence"/>
</dbReference>
<gene>
    <name evidence="1" type="ORF">ALQ39_05784</name>
</gene>
<dbReference type="AlphaFoldDB" id="A0A3M3XBY6"/>
<name>A0A3M3XBY6_PSEA0</name>
<evidence type="ECO:0000313" key="2">
    <source>
        <dbReference type="Proteomes" id="UP000275613"/>
    </source>
</evidence>
<accession>A0A3M3XBY6</accession>
<evidence type="ECO:0000313" key="1">
    <source>
        <dbReference type="EMBL" id="RMO66894.1"/>
    </source>
</evidence>
<organism evidence="1 2">
    <name type="scientific">Pseudomonas amygdali pv. eriobotryae</name>
    <dbReference type="NCBI Taxonomy" id="129137"/>
    <lineage>
        <taxon>Bacteria</taxon>
        <taxon>Pseudomonadati</taxon>
        <taxon>Pseudomonadota</taxon>
        <taxon>Gammaproteobacteria</taxon>
        <taxon>Pseudomonadales</taxon>
        <taxon>Pseudomonadaceae</taxon>
        <taxon>Pseudomonas</taxon>
        <taxon>Pseudomonas amygdali</taxon>
    </lineage>
</organism>
<protein>
    <submittedName>
        <fullName evidence="1">Uncharacterized protein</fullName>
    </submittedName>
</protein>
<dbReference type="EMBL" id="RBPV01000007">
    <property type="protein sequence ID" value="RMO66894.1"/>
    <property type="molecule type" value="Genomic_DNA"/>
</dbReference>